<gene>
    <name evidence="2" type="ORF">OIDMADRAFT_184405</name>
</gene>
<dbReference type="STRING" id="913774.A0A0C3GDT5"/>
<dbReference type="Pfam" id="PF20246">
    <property type="entry name" value="DUF6601"/>
    <property type="match status" value="1"/>
</dbReference>
<evidence type="ECO:0000313" key="2">
    <source>
        <dbReference type="EMBL" id="KIM94320.1"/>
    </source>
</evidence>
<keyword evidence="1" id="KW-0472">Membrane</keyword>
<reference evidence="2 3" key="1">
    <citation type="submission" date="2014-04" db="EMBL/GenBank/DDBJ databases">
        <authorList>
            <consortium name="DOE Joint Genome Institute"/>
            <person name="Kuo A."/>
            <person name="Martino E."/>
            <person name="Perotto S."/>
            <person name="Kohler A."/>
            <person name="Nagy L.G."/>
            <person name="Floudas D."/>
            <person name="Copeland A."/>
            <person name="Barry K.W."/>
            <person name="Cichocki N."/>
            <person name="Veneault-Fourrey C."/>
            <person name="LaButti K."/>
            <person name="Lindquist E.A."/>
            <person name="Lipzen A."/>
            <person name="Lundell T."/>
            <person name="Morin E."/>
            <person name="Murat C."/>
            <person name="Sun H."/>
            <person name="Tunlid A."/>
            <person name="Henrissat B."/>
            <person name="Grigoriev I.V."/>
            <person name="Hibbett D.S."/>
            <person name="Martin F."/>
            <person name="Nordberg H.P."/>
            <person name="Cantor M.N."/>
            <person name="Hua S.X."/>
        </authorList>
    </citation>
    <scope>NUCLEOTIDE SEQUENCE [LARGE SCALE GENOMIC DNA]</scope>
    <source>
        <strain evidence="2 3">Zn</strain>
    </source>
</reference>
<dbReference type="OrthoDB" id="5086500at2759"/>
<keyword evidence="1" id="KW-1133">Transmembrane helix</keyword>
<reference evidence="3" key="2">
    <citation type="submission" date="2015-01" db="EMBL/GenBank/DDBJ databases">
        <title>Evolutionary Origins and Diversification of the Mycorrhizal Mutualists.</title>
        <authorList>
            <consortium name="DOE Joint Genome Institute"/>
            <consortium name="Mycorrhizal Genomics Consortium"/>
            <person name="Kohler A."/>
            <person name="Kuo A."/>
            <person name="Nagy L.G."/>
            <person name="Floudas D."/>
            <person name="Copeland A."/>
            <person name="Barry K.W."/>
            <person name="Cichocki N."/>
            <person name="Veneault-Fourrey C."/>
            <person name="LaButti K."/>
            <person name="Lindquist E.A."/>
            <person name="Lipzen A."/>
            <person name="Lundell T."/>
            <person name="Morin E."/>
            <person name="Murat C."/>
            <person name="Riley R."/>
            <person name="Ohm R."/>
            <person name="Sun H."/>
            <person name="Tunlid A."/>
            <person name="Henrissat B."/>
            <person name="Grigoriev I.V."/>
            <person name="Hibbett D.S."/>
            <person name="Martin F."/>
        </authorList>
    </citation>
    <scope>NUCLEOTIDE SEQUENCE [LARGE SCALE GENOMIC DNA]</scope>
    <source>
        <strain evidence="3">Zn</strain>
    </source>
</reference>
<dbReference type="InterPro" id="IPR046536">
    <property type="entry name" value="DUF6601"/>
</dbReference>
<dbReference type="HOGENOM" id="CLU_043687_0_2_1"/>
<name>A0A0C3GDT5_OIDMZ</name>
<dbReference type="InParanoid" id="A0A0C3GDT5"/>
<dbReference type="Proteomes" id="UP000054321">
    <property type="component" value="Unassembled WGS sequence"/>
</dbReference>
<keyword evidence="1" id="KW-0812">Transmembrane</keyword>
<sequence length="346" mass="39910">MARLLKPSPPFSVQLLRIKGEGHGDSDSDDIASLLPASYRTRSDDLAPVRPDTTCIARELDVRRLTRVSSWIWVAGRPMPPRPLHHQLLLGREIFLTEQMDMHLVWTTGRIFLKPIPRFLLEPRFWTDYLSCAGPDCTCSKDAEEASPRDRIHHQPHQSLWKCALGFLFSYVALIMHESDFLMAKEKYLIPAEVKWSDWRILVAQLDTEHIYPRIDERFYYGELRLSRLNKIYVLSQPPIFRGYMSQWHQYGTFFQDNFAWLASATVFIAIVLTAMQLGLATKTLADNDAFQSASYGFTIFSILGPLVASGLIFLVFCFMFLNNWAVAAAYKKKRLQHMHIHLDKA</sequence>
<keyword evidence="3" id="KW-1185">Reference proteome</keyword>
<dbReference type="AlphaFoldDB" id="A0A0C3GDT5"/>
<dbReference type="PANTHER" id="PTHR34414">
    <property type="entry name" value="HET DOMAIN-CONTAINING PROTEIN-RELATED"/>
    <property type="match status" value="1"/>
</dbReference>
<feature type="transmembrane region" description="Helical" evidence="1">
    <location>
        <begin position="300"/>
        <end position="331"/>
    </location>
</feature>
<evidence type="ECO:0000313" key="3">
    <source>
        <dbReference type="Proteomes" id="UP000054321"/>
    </source>
</evidence>
<feature type="transmembrane region" description="Helical" evidence="1">
    <location>
        <begin position="259"/>
        <end position="280"/>
    </location>
</feature>
<dbReference type="EMBL" id="KN832890">
    <property type="protein sequence ID" value="KIM94320.1"/>
    <property type="molecule type" value="Genomic_DNA"/>
</dbReference>
<accession>A0A0C3GDT5</accession>
<dbReference type="PANTHER" id="PTHR34414:SF1">
    <property type="entry name" value="SUBTILISIN-LIKE SERINE PROTEASE"/>
    <property type="match status" value="1"/>
</dbReference>
<protein>
    <submittedName>
        <fullName evidence="2">Uncharacterized protein</fullName>
    </submittedName>
</protein>
<proteinExistence type="predicted"/>
<evidence type="ECO:0000256" key="1">
    <source>
        <dbReference type="SAM" id="Phobius"/>
    </source>
</evidence>
<organism evidence="2 3">
    <name type="scientific">Oidiodendron maius (strain Zn)</name>
    <dbReference type="NCBI Taxonomy" id="913774"/>
    <lineage>
        <taxon>Eukaryota</taxon>
        <taxon>Fungi</taxon>
        <taxon>Dikarya</taxon>
        <taxon>Ascomycota</taxon>
        <taxon>Pezizomycotina</taxon>
        <taxon>Leotiomycetes</taxon>
        <taxon>Leotiomycetes incertae sedis</taxon>
        <taxon>Myxotrichaceae</taxon>
        <taxon>Oidiodendron</taxon>
    </lineage>
</organism>